<sequence>MPPMTPDSDRLAERIAFEGAINFRDFGGVPTRDGGRVARGRLYRSDALWQFTDADLQRFGALGIRTVCDFRADHERERWPNRLPAVSPPRNLGLGFTPQGTQEAWAAVNRGELLAEGVRAYMREHYRAIATVHADFYARMFQAMLEPDALPFLVHCASGKDRTGFAAAIILLSLGVPREAVIADYVISDRNRRELWHLFHRDVDPGAYDAVGAAAPEYLGGALDAIDSGWGGEDRYLREALGLTDADRRRLAELLLE</sequence>
<dbReference type="OrthoDB" id="1188001at2"/>
<proteinExistence type="inferred from homology"/>
<evidence type="ECO:0000313" key="3">
    <source>
        <dbReference type="EMBL" id="TDU26460.1"/>
    </source>
</evidence>
<protein>
    <submittedName>
        <fullName evidence="3">Protein-tyrosine phosphatase</fullName>
    </submittedName>
</protein>
<dbReference type="InterPro" id="IPR000387">
    <property type="entry name" value="Tyr_Pase_dom"/>
</dbReference>
<name>A0A4R7P0U0_9GAMM</name>
<accession>A0A4R7P0U0</accession>
<keyword evidence="4" id="KW-1185">Reference proteome</keyword>
<dbReference type="Gene3D" id="3.90.190.10">
    <property type="entry name" value="Protein tyrosine phosphatase superfamily"/>
    <property type="match status" value="1"/>
</dbReference>
<dbReference type="InterPro" id="IPR029021">
    <property type="entry name" value="Prot-tyrosine_phosphatase-like"/>
</dbReference>
<evidence type="ECO:0000313" key="4">
    <source>
        <dbReference type="Proteomes" id="UP000295341"/>
    </source>
</evidence>
<dbReference type="Pfam" id="PF13350">
    <property type="entry name" value="Y_phosphatase3"/>
    <property type="match status" value="1"/>
</dbReference>
<dbReference type="InterPro" id="IPR026893">
    <property type="entry name" value="Tyr/Ser_Pase_IphP-type"/>
</dbReference>
<reference evidence="3 4" key="1">
    <citation type="submission" date="2019-03" db="EMBL/GenBank/DDBJ databases">
        <title>Genomic Encyclopedia of Type Strains, Phase IV (KMG-IV): sequencing the most valuable type-strain genomes for metagenomic binning, comparative biology and taxonomic classification.</title>
        <authorList>
            <person name="Goeker M."/>
        </authorList>
    </citation>
    <scope>NUCLEOTIDE SEQUENCE [LARGE SCALE GENOMIC DNA]</scope>
    <source>
        <strain evidence="3 4">DSM 26377</strain>
    </source>
</reference>
<comment type="similarity">
    <text evidence="1">Belongs to the protein-tyrosine phosphatase family.</text>
</comment>
<dbReference type="PROSITE" id="PS50056">
    <property type="entry name" value="TYR_PHOSPHATASE_2"/>
    <property type="match status" value="1"/>
</dbReference>
<dbReference type="PROSITE" id="PS00383">
    <property type="entry name" value="TYR_PHOSPHATASE_1"/>
    <property type="match status" value="1"/>
</dbReference>
<dbReference type="SUPFAM" id="SSF52799">
    <property type="entry name" value="(Phosphotyrosine protein) phosphatases II"/>
    <property type="match status" value="1"/>
</dbReference>
<dbReference type="InterPro" id="IPR016130">
    <property type="entry name" value="Tyr_Pase_AS"/>
</dbReference>
<dbReference type="GO" id="GO:0004721">
    <property type="term" value="F:phosphoprotein phosphatase activity"/>
    <property type="evidence" value="ECO:0007669"/>
    <property type="project" value="InterPro"/>
</dbReference>
<gene>
    <name evidence="3" type="ORF">DFR24_3485</name>
</gene>
<dbReference type="PANTHER" id="PTHR31126:SF1">
    <property type="entry name" value="TYROSINE SPECIFIC PROTEIN PHOSPHATASES DOMAIN-CONTAINING PROTEIN"/>
    <property type="match status" value="1"/>
</dbReference>
<dbReference type="Proteomes" id="UP000295341">
    <property type="component" value="Unassembled WGS sequence"/>
</dbReference>
<dbReference type="PANTHER" id="PTHR31126">
    <property type="entry name" value="TYROSINE-PROTEIN PHOSPHATASE"/>
    <property type="match status" value="1"/>
</dbReference>
<feature type="domain" description="Tyrosine specific protein phosphatases" evidence="2">
    <location>
        <begin position="135"/>
        <end position="193"/>
    </location>
</feature>
<evidence type="ECO:0000259" key="2">
    <source>
        <dbReference type="PROSITE" id="PS50056"/>
    </source>
</evidence>
<dbReference type="EMBL" id="SOBT01000010">
    <property type="protein sequence ID" value="TDU26460.1"/>
    <property type="molecule type" value="Genomic_DNA"/>
</dbReference>
<comment type="caution">
    <text evidence="3">The sequence shown here is derived from an EMBL/GenBank/DDBJ whole genome shotgun (WGS) entry which is preliminary data.</text>
</comment>
<organism evidence="3 4">
    <name type="scientific">Panacagrimonas perspica</name>
    <dbReference type="NCBI Taxonomy" id="381431"/>
    <lineage>
        <taxon>Bacteria</taxon>
        <taxon>Pseudomonadati</taxon>
        <taxon>Pseudomonadota</taxon>
        <taxon>Gammaproteobacteria</taxon>
        <taxon>Nevskiales</taxon>
        <taxon>Nevskiaceae</taxon>
        <taxon>Panacagrimonas</taxon>
    </lineage>
</organism>
<dbReference type="AlphaFoldDB" id="A0A4R7P0U0"/>
<evidence type="ECO:0000256" key="1">
    <source>
        <dbReference type="ARBA" id="ARBA00009580"/>
    </source>
</evidence>